<organism evidence="10 11">
    <name type="scientific">Cairina moschata</name>
    <name type="common">Muscovy duck</name>
    <dbReference type="NCBI Taxonomy" id="8855"/>
    <lineage>
        <taxon>Eukaryota</taxon>
        <taxon>Metazoa</taxon>
        <taxon>Chordata</taxon>
        <taxon>Craniata</taxon>
        <taxon>Vertebrata</taxon>
        <taxon>Euteleostomi</taxon>
        <taxon>Archelosauria</taxon>
        <taxon>Archosauria</taxon>
        <taxon>Dinosauria</taxon>
        <taxon>Saurischia</taxon>
        <taxon>Theropoda</taxon>
        <taxon>Coelurosauria</taxon>
        <taxon>Aves</taxon>
        <taxon>Neognathae</taxon>
        <taxon>Galloanserae</taxon>
        <taxon>Anseriformes</taxon>
        <taxon>Anatidae</taxon>
        <taxon>Anatinae</taxon>
        <taxon>Cairina</taxon>
    </lineage>
</organism>
<dbReference type="PANTHER" id="PTHR13170:SF23">
    <property type="entry name" value="PROTEIN O-GLCNACASE-LIKE"/>
    <property type="match status" value="1"/>
</dbReference>
<reference evidence="10" key="1">
    <citation type="submission" date="2025-08" db="UniProtKB">
        <authorList>
            <consortium name="Ensembl"/>
        </authorList>
    </citation>
    <scope>IDENTIFICATION</scope>
</reference>
<reference evidence="10" key="2">
    <citation type="submission" date="2025-09" db="UniProtKB">
        <authorList>
            <consortium name="Ensembl"/>
        </authorList>
    </citation>
    <scope>IDENTIFICATION</scope>
</reference>
<dbReference type="PROSITE" id="PS52009">
    <property type="entry name" value="GH84"/>
    <property type="match status" value="1"/>
</dbReference>
<feature type="compositionally biased region" description="Low complexity" evidence="8">
    <location>
        <begin position="142"/>
        <end position="151"/>
    </location>
</feature>
<feature type="compositionally biased region" description="Pro residues" evidence="8">
    <location>
        <begin position="79"/>
        <end position="98"/>
    </location>
</feature>
<evidence type="ECO:0000259" key="9">
    <source>
        <dbReference type="PROSITE" id="PS52009"/>
    </source>
</evidence>
<feature type="region of interest" description="Disordered" evidence="8">
    <location>
        <begin position="673"/>
        <end position="778"/>
    </location>
</feature>
<dbReference type="SUPFAM" id="SSF55729">
    <property type="entry name" value="Acyl-CoA N-acyltransferases (Nat)"/>
    <property type="match status" value="1"/>
</dbReference>
<dbReference type="EC" id="3.2.1.169" evidence="6"/>
<evidence type="ECO:0000256" key="5">
    <source>
        <dbReference type="ARBA" id="ARBA00052136"/>
    </source>
</evidence>
<evidence type="ECO:0000256" key="4">
    <source>
        <dbReference type="ARBA" id="ARBA00050933"/>
    </source>
</evidence>
<comment type="catalytic activity">
    <reaction evidence="5">
        <text>3-O-(N-acetyl-beta-D-glucosaminyl)-L-threonyl-[protein] + H2O = L-threonyl-[protein] + N-acetyl-D-glucosamine</text>
        <dbReference type="Rhea" id="RHEA:48892"/>
        <dbReference type="Rhea" id="RHEA-COMP:11060"/>
        <dbReference type="Rhea" id="RHEA-COMP:12252"/>
        <dbReference type="ChEBI" id="CHEBI:15377"/>
        <dbReference type="ChEBI" id="CHEBI:30013"/>
        <dbReference type="ChEBI" id="CHEBI:90840"/>
        <dbReference type="ChEBI" id="CHEBI:506227"/>
        <dbReference type="EC" id="3.2.1.169"/>
    </reaction>
</comment>
<feature type="region of interest" description="Disordered" evidence="8">
    <location>
        <begin position="548"/>
        <end position="649"/>
    </location>
</feature>
<keyword evidence="1" id="KW-0378">Hydrolase</keyword>
<evidence type="ECO:0000256" key="7">
    <source>
        <dbReference type="ARBA" id="ARBA00076634"/>
    </source>
</evidence>
<name>A0A8C3GKI0_CAIMO</name>
<proteinExistence type="predicted"/>
<evidence type="ECO:0000256" key="6">
    <source>
        <dbReference type="ARBA" id="ARBA00066938"/>
    </source>
</evidence>
<dbReference type="InterPro" id="IPR016181">
    <property type="entry name" value="Acyl_CoA_acyltransferase"/>
</dbReference>
<dbReference type="GO" id="GO:0102571">
    <property type="term" value="F:[protein]-3-O-(N-acetyl-D-glucosaminyl)-L-serine/L-threonine O-N-acetyl-alpha-D-glucosaminase activity"/>
    <property type="evidence" value="ECO:0007669"/>
    <property type="project" value="UniProtKB-EC"/>
</dbReference>
<feature type="compositionally biased region" description="Polar residues" evidence="8">
    <location>
        <begin position="604"/>
        <end position="626"/>
    </location>
</feature>
<dbReference type="InterPro" id="IPR011496">
    <property type="entry name" value="O-GlcNAcase_cat"/>
</dbReference>
<dbReference type="Gene3D" id="1.20.58.240">
    <property type="entry name" value="STAT, domain 1"/>
    <property type="match status" value="1"/>
</dbReference>
<feature type="compositionally biased region" description="Low complexity" evidence="8">
    <location>
        <begin position="28"/>
        <end position="38"/>
    </location>
</feature>
<dbReference type="PANTHER" id="PTHR13170">
    <property type="entry name" value="O-GLCNACASE"/>
    <property type="match status" value="1"/>
</dbReference>
<feature type="domain" description="GH84" evidence="9">
    <location>
        <begin position="205"/>
        <end position="481"/>
    </location>
</feature>
<dbReference type="InterPro" id="IPR017853">
    <property type="entry name" value="GH"/>
</dbReference>
<dbReference type="Gene3D" id="3.40.630.30">
    <property type="match status" value="1"/>
</dbReference>
<evidence type="ECO:0000256" key="2">
    <source>
        <dbReference type="ARBA" id="ARBA00023295"/>
    </source>
</evidence>
<dbReference type="SUPFAM" id="SSF51445">
    <property type="entry name" value="(Trans)glycosidases"/>
    <property type="match status" value="1"/>
</dbReference>
<comment type="catalytic activity">
    <reaction evidence="4">
        <text>3-O-(N-acetyl-beta-D-glucosaminyl)-L-seryl-[protein] + H2O = N-acetyl-D-glucosamine + L-seryl-[protein]</text>
        <dbReference type="Rhea" id="RHEA:48876"/>
        <dbReference type="Rhea" id="RHEA-COMP:9863"/>
        <dbReference type="Rhea" id="RHEA-COMP:12251"/>
        <dbReference type="ChEBI" id="CHEBI:15377"/>
        <dbReference type="ChEBI" id="CHEBI:29999"/>
        <dbReference type="ChEBI" id="CHEBI:90838"/>
        <dbReference type="ChEBI" id="CHEBI:506227"/>
        <dbReference type="EC" id="3.2.1.169"/>
    </reaction>
</comment>
<dbReference type="FunFam" id="3.20.20.80:FF:000009">
    <property type="entry name" value="O-GlcNAcase BT_4395"/>
    <property type="match status" value="1"/>
</dbReference>
<evidence type="ECO:0000256" key="8">
    <source>
        <dbReference type="SAM" id="MobiDB-lite"/>
    </source>
</evidence>
<dbReference type="GO" id="GO:0009100">
    <property type="term" value="P:glycoprotein metabolic process"/>
    <property type="evidence" value="ECO:0007669"/>
    <property type="project" value="TreeGrafter"/>
</dbReference>
<dbReference type="InterPro" id="IPR051822">
    <property type="entry name" value="Glycosyl_Hydrolase_84"/>
</dbReference>
<dbReference type="Proteomes" id="UP000694556">
    <property type="component" value="Unassembled WGS sequence"/>
</dbReference>
<evidence type="ECO:0000313" key="10">
    <source>
        <dbReference type="Ensembl" id="ENSCMMP00000016355.1"/>
    </source>
</evidence>
<evidence type="ECO:0000256" key="3">
    <source>
        <dbReference type="ARBA" id="ARBA00030512"/>
    </source>
</evidence>
<accession>A0A8C3GKI0</accession>
<keyword evidence="11" id="KW-1185">Reference proteome</keyword>
<dbReference type="Pfam" id="PF07555">
    <property type="entry name" value="NAGidase"/>
    <property type="match status" value="1"/>
</dbReference>
<dbReference type="GO" id="GO:0016231">
    <property type="term" value="F:beta-N-acetylglucosaminidase activity"/>
    <property type="evidence" value="ECO:0007669"/>
    <property type="project" value="TreeGrafter"/>
</dbReference>
<sequence length="1233" mass="131028">MRCGSCSRSGGGTRQRAGTAEEKPLPVRHGAAGAAAGHRAGGLDARSGGRNRAAARNQALPPPGKAAGTPVRRGRTQPRPVPSRPVPSPPVPSRPPLLPLRDPLRGRAAALGSRRGGSGRGLRLIPAPRPAPPRPHPRGRPLRCGGRASAGAERRRRGPSVQPSIPRSASASLRPPFPAPLPAALRPPQRQQGRSCPVMAGRPRFLCGVVEGFYGRPWSMEQRRLLFRWLERQELNCYMYAPKDELKHRLLWREPYTEHEAARMRSLIEAAQMHGVEFIFAISAGQDMVFSSAGDRLLLQQKLRQVAAMGCRAFALLFDDIDPCMCRADRNVFTSLAEAQASVANEAYQELGQPSIFLFCPTEYCSSLCSPSPGQSCYLLTLGRELLPGIGVIWTGPKVVSQELSAMLLEEVEGVLGRRPIIWDNLFANDYDCRRVFLGPYTGRAPGLMPRLCGLLLNPNCELQANFIPIHTLGSWFRSELESCAYPDHAGTETAAALGDSQGPWEGSYSPQEALELALLDWVAEINQQALETGGRALLHPSAGCEGGAGLQPGTAGWQEATPGPQTHGSAPGGADQCGPETYGGIPGEGRRKVTLVPKKDSGSRTPTRSQQSPPGNGDQLASGSGASCEPSSAPPITVGSAKPAGAPGTGETFCSLETPTCCSSGADNSQSLLLDTSNARGGDGNLPQPPGSPQPGANGADVPQTLPGAGAGASPVPTTPLTDGAGASPVPTTPLTDGAGASPVPTALLTNGAGASPVPTAPLTDGASASPVPTAPLTDGVDANPDPMALLTDGTSASPGPTAPLTPEEATSIHMALLAPEEVRSGCMTPRFLEEARSNSNDPLTMEEVRMLVELFYLPYHHGPQAQHLLEHLQWLRANSPSVGVPATAPNSCEGTQWRGRAQSFQLLCAQTCRLHSRFVCSAGQALLYDLHPYLWDIRNMLLAASAFILWLDGHLLCDPDPKGTWRSCFGWCQSITAPLFPREDAEPWARCGGLFGELQALLPVGNSCDLFYHPPPLFPSRQLYVLRPLLPQDKGELYRMCREGLDCDRSVAEVLVAHPDLLGDRLLGSFLHLSPEYTFVLEDEGGPCGYAAGALCAEGFLRERASSWLPAMRHKYPQELGVGGPALGQDALEEALLFFHAEPPAVPLPVLRRFPSLVQLGTAPRVLDVGASRSLAVCLLSALRANGSRGVFCQVSAADQQQLSFYSKLGFVALPVPWPRSPGARLLGRLL</sequence>
<evidence type="ECO:0000313" key="11">
    <source>
        <dbReference type="Proteomes" id="UP000694556"/>
    </source>
</evidence>
<evidence type="ECO:0000256" key="1">
    <source>
        <dbReference type="ARBA" id="ARBA00022801"/>
    </source>
</evidence>
<protein>
    <recommendedName>
        <fullName evidence="6">protein O-GlcNAcase</fullName>
        <ecNumber evidence="6">3.2.1.169</ecNumber>
    </recommendedName>
    <alternativeName>
        <fullName evidence="3">Beta-N-acetylhexosaminidase</fullName>
    </alternativeName>
    <alternativeName>
        <fullName evidence="7">Beta-hexosaminidase</fullName>
    </alternativeName>
</protein>
<keyword evidence="2" id="KW-0326">Glycosidase</keyword>
<feature type="region of interest" description="Disordered" evidence="8">
    <location>
        <begin position="1"/>
        <end position="197"/>
    </location>
</feature>
<dbReference type="Gene3D" id="3.20.20.80">
    <property type="entry name" value="Glycosidases"/>
    <property type="match status" value="1"/>
</dbReference>
<dbReference type="AlphaFoldDB" id="A0A8C3GKI0"/>
<dbReference type="Ensembl" id="ENSCMMT00000017981.1">
    <property type="protein sequence ID" value="ENSCMMP00000016355.1"/>
    <property type="gene ID" value="ENSCMMG00000010392.1"/>
</dbReference>
<feature type="compositionally biased region" description="Low complexity" evidence="8">
    <location>
        <begin position="45"/>
        <end position="57"/>
    </location>
</feature>